<keyword evidence="1" id="KW-0732">Signal</keyword>
<organism evidence="3 4">
    <name type="scientific">Streptomyces mashuensis</name>
    <dbReference type="NCBI Taxonomy" id="33904"/>
    <lineage>
        <taxon>Bacteria</taxon>
        <taxon>Bacillati</taxon>
        <taxon>Actinomycetota</taxon>
        <taxon>Actinomycetes</taxon>
        <taxon>Kitasatosporales</taxon>
        <taxon>Streptomycetaceae</taxon>
        <taxon>Streptomyces</taxon>
    </lineage>
</organism>
<dbReference type="Pfam" id="PF24837">
    <property type="entry name" value="AMIN-like"/>
    <property type="match status" value="1"/>
</dbReference>
<proteinExistence type="predicted"/>
<feature type="signal peptide" evidence="1">
    <location>
        <begin position="1"/>
        <end position="19"/>
    </location>
</feature>
<dbReference type="EMBL" id="BNBD01000006">
    <property type="protein sequence ID" value="GHF49929.1"/>
    <property type="molecule type" value="Genomic_DNA"/>
</dbReference>
<gene>
    <name evidence="3" type="ORF">GCM10010218_34250</name>
</gene>
<evidence type="ECO:0000313" key="3">
    <source>
        <dbReference type="EMBL" id="GHF49929.1"/>
    </source>
</evidence>
<evidence type="ECO:0000313" key="4">
    <source>
        <dbReference type="Proteomes" id="UP000638313"/>
    </source>
</evidence>
<accession>A0A919EE11</accession>
<name>A0A919EE11_9ACTN</name>
<reference evidence="3" key="2">
    <citation type="submission" date="2020-09" db="EMBL/GenBank/DDBJ databases">
        <authorList>
            <person name="Sun Q."/>
            <person name="Ohkuma M."/>
        </authorList>
    </citation>
    <scope>NUCLEOTIDE SEQUENCE</scope>
    <source>
        <strain evidence="3">JCM 4059</strain>
    </source>
</reference>
<evidence type="ECO:0000256" key="1">
    <source>
        <dbReference type="SAM" id="SignalP"/>
    </source>
</evidence>
<feature type="domain" description="AMIN-like" evidence="2">
    <location>
        <begin position="64"/>
        <end position="195"/>
    </location>
</feature>
<comment type="caution">
    <text evidence="3">The sequence shown here is derived from an EMBL/GenBank/DDBJ whole genome shotgun (WGS) entry which is preliminary data.</text>
</comment>
<dbReference type="PROSITE" id="PS51318">
    <property type="entry name" value="TAT"/>
    <property type="match status" value="1"/>
</dbReference>
<dbReference type="InterPro" id="IPR006311">
    <property type="entry name" value="TAT_signal"/>
</dbReference>
<dbReference type="RefSeq" id="WP_229891091.1">
    <property type="nucleotide sequence ID" value="NZ_BNBD01000006.1"/>
</dbReference>
<protein>
    <recommendedName>
        <fullName evidence="2">AMIN-like domain-containing protein</fullName>
    </recommendedName>
</protein>
<reference evidence="3" key="1">
    <citation type="journal article" date="2014" name="Int. J. Syst. Evol. Microbiol.">
        <title>Complete genome sequence of Corynebacterium casei LMG S-19264T (=DSM 44701T), isolated from a smear-ripened cheese.</title>
        <authorList>
            <consortium name="US DOE Joint Genome Institute (JGI-PGF)"/>
            <person name="Walter F."/>
            <person name="Albersmeier A."/>
            <person name="Kalinowski J."/>
            <person name="Ruckert C."/>
        </authorList>
    </citation>
    <scope>NUCLEOTIDE SEQUENCE</scope>
    <source>
        <strain evidence="3">JCM 4059</strain>
    </source>
</reference>
<sequence>MRRSIVQRAALLLAGAGLAATLPAATAAAGTAPVTASAAARAEACAAGWGSLPKASTTTDYRPLRDVRTGRHACYDRIVFDVLGPHTGGPIGYHVRYVDALRQDGSGDVIPVGGGAVLEVRVAAPGYDPATGRPTYDGKVKEPLPGVDVSGYRTFRDTRFAGSFEGDTQVGLGVRARLPFRVFQSGDHVVVDVAHDWRGFH</sequence>
<feature type="chain" id="PRO_5039481171" description="AMIN-like domain-containing protein" evidence="1">
    <location>
        <begin position="20"/>
        <end position="201"/>
    </location>
</feature>
<keyword evidence="4" id="KW-1185">Reference proteome</keyword>
<dbReference type="Proteomes" id="UP000638313">
    <property type="component" value="Unassembled WGS sequence"/>
</dbReference>
<evidence type="ECO:0000259" key="2">
    <source>
        <dbReference type="Pfam" id="PF24837"/>
    </source>
</evidence>
<dbReference type="AlphaFoldDB" id="A0A919EE11"/>
<dbReference type="InterPro" id="IPR056303">
    <property type="entry name" value="AMIN-like"/>
</dbReference>